<dbReference type="AlphaFoldDB" id="U1GUW8"/>
<organism evidence="2 3">
    <name type="scientific">Endocarpon pusillum (strain Z07020 / HMAS-L-300199)</name>
    <name type="common">Lichen-forming fungus</name>
    <dbReference type="NCBI Taxonomy" id="1263415"/>
    <lineage>
        <taxon>Eukaryota</taxon>
        <taxon>Fungi</taxon>
        <taxon>Dikarya</taxon>
        <taxon>Ascomycota</taxon>
        <taxon>Pezizomycotina</taxon>
        <taxon>Eurotiomycetes</taxon>
        <taxon>Chaetothyriomycetidae</taxon>
        <taxon>Verrucariales</taxon>
        <taxon>Verrucariaceae</taxon>
        <taxon>Endocarpon</taxon>
    </lineage>
</organism>
<name>U1GUW8_ENDPU</name>
<dbReference type="RefSeq" id="XP_007786437.1">
    <property type="nucleotide sequence ID" value="XM_007788247.1"/>
</dbReference>
<evidence type="ECO:0000313" key="2">
    <source>
        <dbReference type="EMBL" id="ERF76258.1"/>
    </source>
</evidence>
<gene>
    <name evidence="2" type="ORF">EPUS_04335</name>
</gene>
<protein>
    <recommendedName>
        <fullName evidence="4">F-box domain-containing protein</fullName>
    </recommendedName>
</protein>
<evidence type="ECO:0000313" key="3">
    <source>
        <dbReference type="Proteomes" id="UP000019373"/>
    </source>
</evidence>
<evidence type="ECO:0000256" key="1">
    <source>
        <dbReference type="SAM" id="MobiDB-lite"/>
    </source>
</evidence>
<evidence type="ECO:0008006" key="4">
    <source>
        <dbReference type="Google" id="ProtNLM"/>
    </source>
</evidence>
<reference evidence="3" key="1">
    <citation type="journal article" date="2014" name="BMC Genomics">
        <title>Genome characteristics reveal the impact of lichenization on lichen-forming fungus Endocarpon pusillum Hedwig (Verrucariales, Ascomycota).</title>
        <authorList>
            <person name="Wang Y.-Y."/>
            <person name="Liu B."/>
            <person name="Zhang X.-Y."/>
            <person name="Zhou Q.-M."/>
            <person name="Zhang T."/>
            <person name="Li H."/>
            <person name="Yu Y.-F."/>
            <person name="Zhang X.-L."/>
            <person name="Hao X.-Y."/>
            <person name="Wang M."/>
            <person name="Wang L."/>
            <person name="Wei J.-C."/>
        </authorList>
    </citation>
    <scope>NUCLEOTIDE SEQUENCE [LARGE SCALE GENOMIC DNA]</scope>
    <source>
        <strain evidence="3">Z07020 / HMAS-L-300199</strain>
    </source>
</reference>
<dbReference type="HOGENOM" id="CLU_987045_0_0_1"/>
<accession>U1GUW8</accession>
<dbReference type="EMBL" id="KE720772">
    <property type="protein sequence ID" value="ERF76258.1"/>
    <property type="molecule type" value="Genomic_DNA"/>
</dbReference>
<feature type="compositionally biased region" description="Basic and acidic residues" evidence="1">
    <location>
        <begin position="70"/>
        <end position="84"/>
    </location>
</feature>
<dbReference type="GeneID" id="19239366"/>
<feature type="region of interest" description="Disordered" evidence="1">
    <location>
        <begin position="70"/>
        <end position="89"/>
    </location>
</feature>
<dbReference type="Proteomes" id="UP000019373">
    <property type="component" value="Unassembled WGS sequence"/>
</dbReference>
<dbReference type="OrthoDB" id="10322061at2759"/>
<keyword evidence="3" id="KW-1185">Reference proteome</keyword>
<proteinExistence type="predicted"/>
<sequence>MVAKQIPNSHCTVRPVYLDCHLDFRPIKRKTSLELLPNEVLAEIFSYLIPKERTIDTEFPEDLEINQRIDYHRDHNERNTHSPRPDSNPLNIMATSSLFYQIGRQHPTFKRRSYFAIISPKAIKFEGHTDRSLERLQGTMPLLQNLKLVLDVGDWGVNMRDGHVNRFLSNYELFFRRFGGARMTMRAGRLQLRLQGNFACEEDEEVEVPDCLQELGDHCVEALISGREEDLEGVMQWWDDTWMDGGEGESRPEGGMAAWGRCVRNVQMADFFRLLARFLYSE</sequence>